<feature type="transmembrane region" description="Helical" evidence="1">
    <location>
        <begin position="258"/>
        <end position="275"/>
    </location>
</feature>
<protein>
    <recommendedName>
        <fullName evidence="4">DUF4129 domain-containing protein</fullName>
    </recommendedName>
</protein>
<evidence type="ECO:0000313" key="2">
    <source>
        <dbReference type="EMBL" id="SES64225.1"/>
    </source>
</evidence>
<gene>
    <name evidence="2" type="ORF">SAMN05216389_101212</name>
</gene>
<organism evidence="2 3">
    <name type="scientific">Oceanobacillus limi</name>
    <dbReference type="NCBI Taxonomy" id="930131"/>
    <lineage>
        <taxon>Bacteria</taxon>
        <taxon>Bacillati</taxon>
        <taxon>Bacillota</taxon>
        <taxon>Bacilli</taxon>
        <taxon>Bacillales</taxon>
        <taxon>Bacillaceae</taxon>
        <taxon>Oceanobacillus</taxon>
    </lineage>
</organism>
<evidence type="ECO:0000313" key="3">
    <source>
        <dbReference type="Proteomes" id="UP000198618"/>
    </source>
</evidence>
<dbReference type="OrthoDB" id="2352496at2"/>
<dbReference type="RefSeq" id="WP_090865934.1">
    <property type="nucleotide sequence ID" value="NZ_FOHE01000001.1"/>
</dbReference>
<evidence type="ECO:0008006" key="4">
    <source>
        <dbReference type="Google" id="ProtNLM"/>
    </source>
</evidence>
<evidence type="ECO:0000256" key="1">
    <source>
        <dbReference type="SAM" id="Phobius"/>
    </source>
</evidence>
<feature type="transmembrane region" description="Helical" evidence="1">
    <location>
        <begin position="63"/>
        <end position="93"/>
    </location>
</feature>
<reference evidence="2 3" key="1">
    <citation type="submission" date="2016-10" db="EMBL/GenBank/DDBJ databases">
        <authorList>
            <person name="de Groot N.N."/>
        </authorList>
    </citation>
    <scope>NUCLEOTIDE SEQUENCE [LARGE SCALE GENOMIC DNA]</scope>
    <source>
        <strain evidence="2 3">IBRC-M 10780</strain>
    </source>
</reference>
<keyword evidence="3" id="KW-1185">Reference proteome</keyword>
<keyword evidence="1" id="KW-0472">Membrane</keyword>
<feature type="transmembrane region" description="Helical" evidence="1">
    <location>
        <begin position="105"/>
        <end position="125"/>
    </location>
</feature>
<dbReference type="Proteomes" id="UP000198618">
    <property type="component" value="Unassembled WGS sequence"/>
</dbReference>
<feature type="transmembrane region" description="Helical" evidence="1">
    <location>
        <begin position="164"/>
        <end position="185"/>
    </location>
</feature>
<sequence length="397" mass="46163">MTSNQFVKAAYSFISEALIIFLLILPVLYFYDEVIPYWGYLGIAFLACFLFSFISIKNLSNTLYLIAAPILLVLFMFIGLPIFLSFIVTALWIWRYVWMRSGMVLIHPVSYISFTILLSLMMLLVTKESYIIVYLLVQFFVIVFGNSLSHIVEMKRDERKQVNYGMGLYFFLALIIGSISAYWILQRPIVYSLLTGAMDFVFSVVGRFVGLFQFLEDQKFGEDKEQLEIDNGTAASFGADPNQPGPLSGDRISSGSNWIWLVLAIITLLFLTYLWKKRKIFVRKQKLNNEDSVTVHQKENNTKSSFKRKRRRFTEPQHVIRKLVYRFEKKTLHTKYERKSFETLEDWLNRIGVTSYLHAYQKVRYGEQPVSEQEITGLKQELKIIERKLGGTGGQES</sequence>
<feature type="transmembrane region" description="Helical" evidence="1">
    <location>
        <begin position="9"/>
        <end position="31"/>
    </location>
</feature>
<feature type="transmembrane region" description="Helical" evidence="1">
    <location>
        <begin position="197"/>
        <end position="215"/>
    </location>
</feature>
<dbReference type="STRING" id="930131.SAMN05216389_101212"/>
<dbReference type="AlphaFoldDB" id="A0A1H9Y664"/>
<feature type="transmembrane region" description="Helical" evidence="1">
    <location>
        <begin position="132"/>
        <end position="152"/>
    </location>
</feature>
<keyword evidence="1" id="KW-0812">Transmembrane</keyword>
<keyword evidence="1" id="KW-1133">Transmembrane helix</keyword>
<accession>A0A1H9Y664</accession>
<feature type="transmembrane region" description="Helical" evidence="1">
    <location>
        <begin position="37"/>
        <end position="56"/>
    </location>
</feature>
<dbReference type="EMBL" id="FOHE01000001">
    <property type="protein sequence ID" value="SES64225.1"/>
    <property type="molecule type" value="Genomic_DNA"/>
</dbReference>
<name>A0A1H9Y664_9BACI</name>
<proteinExistence type="predicted"/>